<dbReference type="InterPro" id="IPR016186">
    <property type="entry name" value="C-type_lectin-like/link_sf"/>
</dbReference>
<dbReference type="EMBL" id="JQ825227">
    <property type="protein sequence ID" value="AFW17073.1"/>
    <property type="molecule type" value="mRNA"/>
</dbReference>
<gene>
    <name evidence="5" type="primary">CTL1</name>
</gene>
<dbReference type="SUPFAM" id="SSF56436">
    <property type="entry name" value="C-type lectin-like"/>
    <property type="match status" value="1"/>
</dbReference>
<protein>
    <submittedName>
        <fullName evidence="5">C-type lectin</fullName>
    </submittedName>
</protein>
<dbReference type="AlphaFoldDB" id="K9MQ70"/>
<dbReference type="PROSITE" id="PS50041">
    <property type="entry name" value="C_TYPE_LECTIN_2"/>
    <property type="match status" value="1"/>
</dbReference>
<evidence type="ECO:0000256" key="1">
    <source>
        <dbReference type="ARBA" id="ARBA00004613"/>
    </source>
</evidence>
<keyword evidence="3" id="KW-1015">Disulfide bond</keyword>
<keyword evidence="5" id="KW-0430">Lectin</keyword>
<dbReference type="GO" id="GO:0030246">
    <property type="term" value="F:carbohydrate binding"/>
    <property type="evidence" value="ECO:0007669"/>
    <property type="project" value="UniProtKB-KW"/>
</dbReference>
<dbReference type="SMART" id="SM00034">
    <property type="entry name" value="CLECT"/>
    <property type="match status" value="1"/>
</dbReference>
<dbReference type="GO" id="GO:0005576">
    <property type="term" value="C:extracellular region"/>
    <property type="evidence" value="ECO:0007669"/>
    <property type="project" value="UniProtKB-SubCell"/>
</dbReference>
<name>K9MQ70_TRAFA</name>
<dbReference type="InterPro" id="IPR050111">
    <property type="entry name" value="C-type_lectin/snaclec_domain"/>
</dbReference>
<keyword evidence="2" id="KW-0964">Secreted</keyword>
<proteinExistence type="evidence at transcript level"/>
<dbReference type="Pfam" id="PF00059">
    <property type="entry name" value="Lectin_C"/>
    <property type="match status" value="1"/>
</dbReference>
<feature type="domain" description="C-type lectin" evidence="4">
    <location>
        <begin position="40"/>
        <end position="159"/>
    </location>
</feature>
<dbReference type="PRINTS" id="PR01504">
    <property type="entry name" value="PNCREATITSAP"/>
</dbReference>
<evidence type="ECO:0000313" key="5">
    <source>
        <dbReference type="EMBL" id="AFW17073.1"/>
    </source>
</evidence>
<dbReference type="InterPro" id="IPR001304">
    <property type="entry name" value="C-type_lectin-like"/>
</dbReference>
<organism evidence="5">
    <name type="scientific">Trachidermus fasciatus</name>
    <name type="common">Roughskin sculpin</name>
    <dbReference type="NCBI Taxonomy" id="290630"/>
    <lineage>
        <taxon>Eukaryota</taxon>
        <taxon>Metazoa</taxon>
        <taxon>Chordata</taxon>
        <taxon>Craniata</taxon>
        <taxon>Vertebrata</taxon>
        <taxon>Euteleostomi</taxon>
        <taxon>Actinopterygii</taxon>
        <taxon>Neopterygii</taxon>
        <taxon>Teleostei</taxon>
        <taxon>Neoteleostei</taxon>
        <taxon>Acanthomorphata</taxon>
        <taxon>Eupercaria</taxon>
        <taxon>Perciformes</taxon>
        <taxon>Cottioidei</taxon>
        <taxon>Cottales</taxon>
        <taxon>Cottidae</taxon>
        <taxon>Trachidermus</taxon>
    </lineage>
</organism>
<comment type="subcellular location">
    <subcellularLocation>
        <location evidence="1">Secreted</location>
    </subcellularLocation>
</comment>
<evidence type="ECO:0000256" key="3">
    <source>
        <dbReference type="ARBA" id="ARBA00023157"/>
    </source>
</evidence>
<dbReference type="FunFam" id="3.10.100.10:FF:000087">
    <property type="entry name" value="Snaclec rhodocetin subunit delta"/>
    <property type="match status" value="1"/>
</dbReference>
<dbReference type="InterPro" id="IPR016187">
    <property type="entry name" value="CTDL_fold"/>
</dbReference>
<accession>K9MQ70</accession>
<sequence>MLLFLFLFGLALGAVAPSGVDQEHIEALLQVNCPLLWISFNNHCYKYVSNRMTWVDAELHCVSQDANLVSIHSLEEHNFVKALIKKSDITEERTWIGLSDIHKEGTWMWSDGSKVDFVTWNQGQPDNHLANENCVHTNYYIAKKWNDALCSELYAFVCQSRTVFS</sequence>
<dbReference type="PANTHER" id="PTHR22803">
    <property type="entry name" value="MANNOSE, PHOSPHOLIPASE, LECTIN RECEPTOR RELATED"/>
    <property type="match status" value="1"/>
</dbReference>
<reference evidence="5" key="1">
    <citation type="journal article" date="2013" name="Fish Shellfish Immunol.">
        <title>Molecular cloning and characterization of a C-type lectin in roughskin sculpin (Trachidermus fasciatus).</title>
        <authorList>
            <person name="Yu S."/>
            <person name="Yang H."/>
            <person name="Chai Y."/>
            <person name="Liu Y."/>
            <person name="Zhang Q."/>
            <person name="Ding X."/>
            <person name="Zhu Q."/>
        </authorList>
    </citation>
    <scope>NUCLEOTIDE SEQUENCE</scope>
</reference>
<evidence type="ECO:0000259" key="4">
    <source>
        <dbReference type="PROSITE" id="PS50041"/>
    </source>
</evidence>
<evidence type="ECO:0000256" key="2">
    <source>
        <dbReference type="ARBA" id="ARBA00022525"/>
    </source>
</evidence>
<dbReference type="Gene3D" id="3.10.100.10">
    <property type="entry name" value="Mannose-Binding Protein A, subunit A"/>
    <property type="match status" value="1"/>
</dbReference>